<sequence length="231" mass="26933">MPYTCKKHQSLLRRKLGSSDPILQENKITNLRQSIRHVDGIIIQPGETFSFWKLVGKTTAEKGYIEGLLLSHGEVKTGVGGGICQLANLLFWLALHTPLTIRERHHHSFDPFPDDQRALPFGSGASVFYNYIDLRFHNQTDQVIQFKVWLTDEHLKGSVHIEEEWSYSYHVFEKNHTFLKAEGKNYRQNEIWRSVIDKKTGNEIKQELLINNYSEVRYELLDDIHKERATN</sequence>
<dbReference type="InterPro" id="IPR052913">
    <property type="entry name" value="Glycopeptide_resist_protein"/>
</dbReference>
<keyword evidence="2" id="KW-1185">Reference proteome</keyword>
<dbReference type="Proteomes" id="UP000838821">
    <property type="component" value="Unassembled WGS sequence"/>
</dbReference>
<accession>A0ABN8HDH2</accession>
<evidence type="ECO:0000313" key="2">
    <source>
        <dbReference type="Proteomes" id="UP000838821"/>
    </source>
</evidence>
<dbReference type="EMBL" id="CAKMMW010000050">
    <property type="protein sequence ID" value="CAH1232454.1"/>
    <property type="molecule type" value="Genomic_DNA"/>
</dbReference>
<evidence type="ECO:0000313" key="1">
    <source>
        <dbReference type="EMBL" id="CAH1232454.1"/>
    </source>
</evidence>
<protein>
    <submittedName>
        <fullName evidence="1">Vancomycin B-type resistance protein VanW</fullName>
    </submittedName>
</protein>
<dbReference type="PANTHER" id="PTHR35788:SF1">
    <property type="entry name" value="EXPORTED PROTEIN"/>
    <property type="match status" value="1"/>
</dbReference>
<reference evidence="1" key="1">
    <citation type="submission" date="2022-01" db="EMBL/GenBank/DDBJ databases">
        <authorList>
            <person name="Criscuolo A."/>
        </authorList>
    </citation>
    <scope>NUCLEOTIDE SEQUENCE</scope>
    <source>
        <strain evidence="1">CIP111891</strain>
    </source>
</reference>
<dbReference type="RefSeq" id="WP_236293499.1">
    <property type="nucleotide sequence ID" value="NZ_CAKMMW010000050.1"/>
</dbReference>
<dbReference type="InterPro" id="IPR007391">
    <property type="entry name" value="Vancomycin_resist_VanW"/>
</dbReference>
<organism evidence="1 2">
    <name type="scientific">Paenibacillus allorhizoplanae</name>
    <dbReference type="NCBI Taxonomy" id="2905648"/>
    <lineage>
        <taxon>Bacteria</taxon>
        <taxon>Bacillati</taxon>
        <taxon>Bacillota</taxon>
        <taxon>Bacilli</taxon>
        <taxon>Bacillales</taxon>
        <taxon>Paenibacillaceae</taxon>
        <taxon>Paenibacillus</taxon>
    </lineage>
</organism>
<name>A0ABN8HDH2_9BACL</name>
<comment type="caution">
    <text evidence="1">The sequence shown here is derived from an EMBL/GenBank/DDBJ whole genome shotgun (WGS) entry which is preliminary data.</text>
</comment>
<dbReference type="PANTHER" id="PTHR35788">
    <property type="entry name" value="EXPORTED PROTEIN-RELATED"/>
    <property type="match status" value="1"/>
</dbReference>
<dbReference type="Pfam" id="PF04294">
    <property type="entry name" value="VanW"/>
    <property type="match status" value="1"/>
</dbReference>
<gene>
    <name evidence="1" type="primary">vanW_3</name>
    <name evidence="1" type="ORF">PAECIP111891_07009</name>
</gene>
<proteinExistence type="predicted"/>